<proteinExistence type="predicted"/>
<dbReference type="PANTHER" id="PTHR43147">
    <property type="entry name" value="PROTEIN TAS"/>
    <property type="match status" value="1"/>
</dbReference>
<reference evidence="2 3" key="1">
    <citation type="journal article" date="2013" name="PLoS ONE">
        <title>Cultivation and Complete Genome Sequencing of Gloeobacter kilaueensis sp. nov., from a Lava Cave in Kilauea Caldera, Hawai'i.</title>
        <authorList>
            <person name="Saw J.H."/>
            <person name="Schatz M."/>
            <person name="Brown M.V."/>
            <person name="Kunkel D.D."/>
            <person name="Foster J.S."/>
            <person name="Shick H."/>
            <person name="Christensen S."/>
            <person name="Hou S."/>
            <person name="Wan X."/>
            <person name="Donachie S.P."/>
        </authorList>
    </citation>
    <scope>NUCLEOTIDE SEQUENCE [LARGE SCALE GENOMIC DNA]</scope>
    <source>
        <strain evidence="3">JS</strain>
    </source>
</reference>
<dbReference type="RefSeq" id="WP_023173864.1">
    <property type="nucleotide sequence ID" value="NC_022600.1"/>
</dbReference>
<dbReference type="SUPFAM" id="SSF51430">
    <property type="entry name" value="NAD(P)-linked oxidoreductase"/>
    <property type="match status" value="1"/>
</dbReference>
<dbReference type="PANTHER" id="PTHR43147:SF2">
    <property type="entry name" value="NADP-DEPENDENT OXIDOREDUCTASE DOMAIN-CONTAINING PROTEIN"/>
    <property type="match status" value="1"/>
</dbReference>
<accession>U5QIH0</accession>
<dbReference type="STRING" id="1183438.GKIL_2437"/>
<dbReference type="InterPro" id="IPR023210">
    <property type="entry name" value="NADP_OxRdtase_dom"/>
</dbReference>
<name>U5QIH0_GLOK1</name>
<evidence type="ECO:0000259" key="1">
    <source>
        <dbReference type="Pfam" id="PF00248"/>
    </source>
</evidence>
<organism evidence="2 3">
    <name type="scientific">Gloeobacter kilaueensis (strain ATCC BAA-2537 / CCAP 1431/1 / ULC 316 / JS1)</name>
    <dbReference type="NCBI Taxonomy" id="1183438"/>
    <lineage>
        <taxon>Bacteria</taxon>
        <taxon>Bacillati</taxon>
        <taxon>Cyanobacteriota</taxon>
        <taxon>Cyanophyceae</taxon>
        <taxon>Gloeobacterales</taxon>
        <taxon>Gloeobacteraceae</taxon>
        <taxon>Gloeobacter</taxon>
    </lineage>
</organism>
<dbReference type="EMBL" id="CP003587">
    <property type="protein sequence ID" value="AGY58683.1"/>
    <property type="molecule type" value="Genomic_DNA"/>
</dbReference>
<dbReference type="AlphaFoldDB" id="U5QIH0"/>
<feature type="domain" description="NADP-dependent oxidoreductase" evidence="1">
    <location>
        <begin position="31"/>
        <end position="327"/>
    </location>
</feature>
<evidence type="ECO:0000313" key="3">
    <source>
        <dbReference type="Proteomes" id="UP000017396"/>
    </source>
</evidence>
<dbReference type="Proteomes" id="UP000017396">
    <property type="component" value="Chromosome"/>
</dbReference>
<dbReference type="Gene3D" id="3.20.20.100">
    <property type="entry name" value="NADP-dependent oxidoreductase domain"/>
    <property type="match status" value="1"/>
</dbReference>
<dbReference type="KEGG" id="glj:GKIL_2437"/>
<protein>
    <submittedName>
        <fullName evidence="2">Aldo/keto reductase</fullName>
    </submittedName>
</protein>
<dbReference type="Pfam" id="PF00248">
    <property type="entry name" value="Aldo_ket_red"/>
    <property type="match status" value="1"/>
</dbReference>
<dbReference type="HOGENOM" id="CLU_023205_4_0_3"/>
<sequence>MSQAKAPPPASENPPGPERLELAPGLNICRILTGLWQVSGAHGPIRPQAALESMGRYFDAGFTTFDLADHYGPAEDFIGEFRRRLKAERGPEALANLQALTKWVPRPGPMPRSLVEQAIGVSLRRMDTPVLDLLQFHWWDYADLSYLEALAHLAELQREGRIRHLALTNFDTRRLEIILKTGVRIVSNQVQYSLIDRRPEVEMVRLCEANGVRLLAYGTLLGGLLSEKYLEQPEPRADQLTTASLRKYKQMVDLWGGWRLFQELLRVLKFIADKHKVQIANVATRYILDRPAVAGVIVGARLGLADHWQDNARTAGFSLDSGDRTRIAVVLQRSQDLFRIIGDCGDEYRR</sequence>
<gene>
    <name evidence="2" type="primary">tas</name>
    <name evidence="2" type="ORF">GKIL_2437</name>
</gene>
<keyword evidence="3" id="KW-1185">Reference proteome</keyword>
<dbReference type="InterPro" id="IPR036812">
    <property type="entry name" value="NAD(P)_OxRdtase_dom_sf"/>
</dbReference>
<dbReference type="PATRIC" id="fig|1183438.3.peg.2393"/>
<evidence type="ECO:0000313" key="2">
    <source>
        <dbReference type="EMBL" id="AGY58683.1"/>
    </source>
</evidence>
<dbReference type="eggNOG" id="COG0667">
    <property type="taxonomic scope" value="Bacteria"/>
</dbReference>
<dbReference type="CDD" id="cd19101">
    <property type="entry name" value="AKR_unchar"/>
    <property type="match status" value="1"/>
</dbReference>